<reference evidence="3 4" key="1">
    <citation type="submission" date="2019-10" db="EMBL/GenBank/DDBJ databases">
        <title>Streptomyces sp. strain GY16 isolated from leaves of Broussonetia papyrifera.</title>
        <authorList>
            <person name="Mo P."/>
        </authorList>
    </citation>
    <scope>NUCLEOTIDE SEQUENCE [LARGE SCALE GENOMIC DNA]</scope>
    <source>
        <strain evidence="3 4">GY16</strain>
    </source>
</reference>
<dbReference type="RefSeq" id="WP_152172310.1">
    <property type="nucleotide sequence ID" value="NZ_CP045096.1"/>
</dbReference>
<evidence type="ECO:0000256" key="1">
    <source>
        <dbReference type="SAM" id="MobiDB-lite"/>
    </source>
</evidence>
<dbReference type="InterPro" id="IPR011600">
    <property type="entry name" value="Pept_C14_caspase"/>
</dbReference>
<evidence type="ECO:0000259" key="2">
    <source>
        <dbReference type="Pfam" id="PF00656"/>
    </source>
</evidence>
<dbReference type="InterPro" id="IPR029030">
    <property type="entry name" value="Caspase-like_dom_sf"/>
</dbReference>
<dbReference type="Proteomes" id="UP000327294">
    <property type="component" value="Chromosome"/>
</dbReference>
<dbReference type="GO" id="GO:0004197">
    <property type="term" value="F:cysteine-type endopeptidase activity"/>
    <property type="evidence" value="ECO:0007669"/>
    <property type="project" value="InterPro"/>
</dbReference>
<gene>
    <name evidence="3" type="ORF">F9278_37820</name>
</gene>
<dbReference type="PANTHER" id="PTHR48104">
    <property type="entry name" value="METACASPASE-4"/>
    <property type="match status" value="1"/>
</dbReference>
<keyword evidence="4" id="KW-1185">Reference proteome</keyword>
<dbReference type="SUPFAM" id="SSF52129">
    <property type="entry name" value="Caspase-like"/>
    <property type="match status" value="1"/>
</dbReference>
<sequence>MTRRAVLIGAETYGLTGVHTDVGVMGELLAGHGFTDIRVHTGDRADYAGIKGALRGLRADTAPGDALVVYYSGHGALLGDLQCLVPVDMADGTATDFRGYLAEELTAAVRVLTERTANVTVVLDACHSTGAVREAAYRAGRSALRSVEVALERSVWDAGFARLRALSGSRDPLVPGVVRLTACQQHGSAYEAELRPGAGRQGVFTAALAEALGTRWGRELPWSVLIARIRDLVKQRQVRQWPDAGGPAGRLPFSLEEPPTPERLPLLRRDGRFVVPGGSVFGLGRGDTVSLRFPVDTTPGAPPGGRSRKTAVPEAVTPESAESEVAVSAVVVEAGAGDAVLRAVPGPGGPSEDDLRTAEPPPGAYAIPVEVHDRRHVFLDAEGPFTDALREELAGCPRLAETPHVQDAFATVRVRNGRAEVLDRDGHPFREPCGEPTRLASLLEELARGERVRRLTDPVGAGLLGAPVEVRFESEDPVGGDVWRPLRREGVRLYDGDRYRVVVANRSGVPLYFWVIGVGLSGRVTLVTADQPSGLRVEPEGAAHRATRVTPPVEIYWPGDVPRRGPRPETLHALVGDRPMDLGGLASPEARERTARAGADPALDALLREVWDGVRDQRPLGNEEFHHRVWTVHADAYPDRNAVAHLDEEAGA</sequence>
<protein>
    <submittedName>
        <fullName evidence="3">Caspase family protein</fullName>
    </submittedName>
</protein>
<accession>A0A5P8KEN4</accession>
<feature type="domain" description="Peptidase C14 caspase" evidence="2">
    <location>
        <begin position="3"/>
        <end position="242"/>
    </location>
</feature>
<dbReference type="Gene3D" id="3.40.50.1460">
    <property type="match status" value="1"/>
</dbReference>
<name>A0A5P8KEN4_9ACTN</name>
<proteinExistence type="predicted"/>
<evidence type="ECO:0000313" key="4">
    <source>
        <dbReference type="Proteomes" id="UP000327294"/>
    </source>
</evidence>
<feature type="region of interest" description="Disordered" evidence="1">
    <location>
        <begin position="577"/>
        <end position="598"/>
    </location>
</feature>
<dbReference type="GO" id="GO:0006508">
    <property type="term" value="P:proteolysis"/>
    <property type="evidence" value="ECO:0007669"/>
    <property type="project" value="InterPro"/>
</dbReference>
<dbReference type="GO" id="GO:0005737">
    <property type="term" value="C:cytoplasm"/>
    <property type="evidence" value="ECO:0007669"/>
    <property type="project" value="TreeGrafter"/>
</dbReference>
<evidence type="ECO:0000313" key="3">
    <source>
        <dbReference type="EMBL" id="QFR00990.1"/>
    </source>
</evidence>
<dbReference type="InterPro" id="IPR050452">
    <property type="entry name" value="Metacaspase"/>
</dbReference>
<dbReference type="AlphaFoldDB" id="A0A5P8KEN4"/>
<dbReference type="PANTHER" id="PTHR48104:SF30">
    <property type="entry name" value="METACASPASE-1"/>
    <property type="match status" value="1"/>
</dbReference>
<dbReference type="Pfam" id="PF00656">
    <property type="entry name" value="Peptidase_C14"/>
    <property type="match status" value="1"/>
</dbReference>
<dbReference type="KEGG" id="sphv:F9278_37820"/>
<feature type="region of interest" description="Disordered" evidence="1">
    <location>
        <begin position="241"/>
        <end position="264"/>
    </location>
</feature>
<organism evidence="3 4">
    <name type="scientific">Streptomyces phaeolivaceus</name>
    <dbReference type="NCBI Taxonomy" id="2653200"/>
    <lineage>
        <taxon>Bacteria</taxon>
        <taxon>Bacillati</taxon>
        <taxon>Actinomycetota</taxon>
        <taxon>Actinomycetes</taxon>
        <taxon>Kitasatosporales</taxon>
        <taxon>Streptomycetaceae</taxon>
        <taxon>Streptomyces</taxon>
    </lineage>
</organism>
<dbReference type="EMBL" id="CP045096">
    <property type="protein sequence ID" value="QFR00990.1"/>
    <property type="molecule type" value="Genomic_DNA"/>
</dbReference>